<dbReference type="InParanoid" id="A0A803JAN1"/>
<evidence type="ECO:0008006" key="2">
    <source>
        <dbReference type="Google" id="ProtNLM"/>
    </source>
</evidence>
<dbReference type="Ensembl" id="ENSXETT00000108233">
    <property type="protein sequence ID" value="ENSXETP00000104897"/>
    <property type="gene ID" value="ENSXETG00000047134"/>
</dbReference>
<protein>
    <recommendedName>
        <fullName evidence="2">Reverse transcriptase domain-containing protein</fullName>
    </recommendedName>
</protein>
<accession>A0A803JAN1</accession>
<sequence>LYGNNTRRTIDLIEMINRKGSPSLLLSLDAEKAFDRLQWPYLFTLLKHLNLSGKHLQSNDALVPHPR</sequence>
<proteinExistence type="predicted"/>
<reference evidence="1" key="1">
    <citation type="journal article" date="2010" name="Science">
        <title>The genome of the Western clawed frog Xenopus tropicalis.</title>
        <authorList>
            <person name="Hellsten U."/>
            <person name="Harland R.M."/>
            <person name="Gilchrist M.J."/>
            <person name="Hendrix D."/>
            <person name="Jurka J."/>
            <person name="Kapitonov V."/>
            <person name="Ovcharenko I."/>
            <person name="Putnam N.H."/>
            <person name="Shu S."/>
            <person name="Taher L."/>
            <person name="Blitz I.L."/>
            <person name="Blumberg B."/>
            <person name="Dichmann D.S."/>
            <person name="Dubchak I."/>
            <person name="Amaya E."/>
            <person name="Detter J.C."/>
            <person name="Fletcher R."/>
            <person name="Gerhard D.S."/>
            <person name="Goodstein D."/>
            <person name="Graves T."/>
            <person name="Grigoriev I.V."/>
            <person name="Grimwood J."/>
            <person name="Kawashima T."/>
            <person name="Lindquist E."/>
            <person name="Lucas S.M."/>
            <person name="Mead P.E."/>
            <person name="Mitros T."/>
            <person name="Ogino H."/>
            <person name="Ohta Y."/>
            <person name="Poliakov A.V."/>
            <person name="Pollet N."/>
            <person name="Robert J."/>
            <person name="Salamov A."/>
            <person name="Sater A.K."/>
            <person name="Schmutz J."/>
            <person name="Terry A."/>
            <person name="Vize P.D."/>
            <person name="Warren W.C."/>
            <person name="Wells D."/>
            <person name="Wills A."/>
            <person name="Wilson R.K."/>
            <person name="Zimmerman L.B."/>
            <person name="Zorn A.M."/>
            <person name="Grainger R."/>
            <person name="Grammer T."/>
            <person name="Khokha M.K."/>
            <person name="Richardson P.M."/>
            <person name="Rokhsar D.S."/>
        </authorList>
    </citation>
    <scope>NUCLEOTIDE SEQUENCE [LARGE SCALE GENOMIC DNA]</scope>
    <source>
        <strain evidence="1">Nigerian</strain>
    </source>
</reference>
<evidence type="ECO:0000313" key="1">
    <source>
        <dbReference type="Ensembl" id="ENSXETP00000104897"/>
    </source>
</evidence>
<name>A0A803JAN1_XENTR</name>
<organism evidence="1">
    <name type="scientific">Xenopus tropicalis</name>
    <name type="common">Western clawed frog</name>
    <name type="synonym">Silurana tropicalis</name>
    <dbReference type="NCBI Taxonomy" id="8364"/>
    <lineage>
        <taxon>Eukaryota</taxon>
        <taxon>Metazoa</taxon>
        <taxon>Chordata</taxon>
        <taxon>Craniata</taxon>
        <taxon>Vertebrata</taxon>
        <taxon>Euteleostomi</taxon>
        <taxon>Amphibia</taxon>
        <taxon>Batrachia</taxon>
        <taxon>Anura</taxon>
        <taxon>Pipoidea</taxon>
        <taxon>Pipidae</taxon>
        <taxon>Xenopodinae</taxon>
        <taxon>Xenopus</taxon>
        <taxon>Silurana</taxon>
    </lineage>
</organism>
<reference evidence="1" key="2">
    <citation type="submission" date="2021-03" db="UniProtKB">
        <authorList>
            <consortium name="Ensembl"/>
        </authorList>
    </citation>
    <scope>IDENTIFICATION</scope>
</reference>
<dbReference type="AlphaFoldDB" id="A0A803JAN1"/>